<dbReference type="CDD" id="cd00413">
    <property type="entry name" value="Glyco_hydrolase_16"/>
    <property type="match status" value="1"/>
</dbReference>
<name>A0ABZ1D8B9_9TREE</name>
<sequence>MRMTTLSLLSILPFIGSALGGTACKPGATTAASVIGVGAVATDGSAGVTAATEPTGNSINPDSGLPSTAASTTAGGISAVATDAASSTGAGSASVPVNTPAAPSVIPSTLELKEPSKKECGCGYNVSAFGGFYMPYRFAFDFSTVEDKDFTGPDDLLEYGFRINKGHHVGGPSSTGTSETGESEPINQCLGDPSSVSFNNGSLLLTMKANQVLSGEMKCPEVIHNNSTLYGIFQSEIQLTDTPGTCQAMWLNHTDSAAWGDELDIEVIGGAILSPNAQKTPPGLYSSNWDPMGDPNFPLDSTKLPHTFGKDGNKQPDPFPSDPTGDFQKFAIAWLPGDYSPRYYNGKEIGSPKQYNAIHPQELSINNWSNGSPGWSAGPPTQDSKMRVRSVLFYYRTEEQQDLIQGCKLEDICEV</sequence>
<dbReference type="EMBL" id="CP141888">
    <property type="protein sequence ID" value="WRT68892.1"/>
    <property type="molecule type" value="Genomic_DNA"/>
</dbReference>
<evidence type="ECO:0000313" key="4">
    <source>
        <dbReference type="EMBL" id="WRT68892.1"/>
    </source>
</evidence>
<gene>
    <name evidence="4" type="ORF">IL334_005874</name>
</gene>
<evidence type="ECO:0000256" key="2">
    <source>
        <dbReference type="SAM" id="SignalP"/>
    </source>
</evidence>
<protein>
    <recommendedName>
        <fullName evidence="3">GH16 domain-containing protein</fullName>
    </recommendedName>
</protein>
<dbReference type="Proteomes" id="UP001329825">
    <property type="component" value="Chromosome 8"/>
</dbReference>
<feature type="domain" description="GH16" evidence="3">
    <location>
        <begin position="145"/>
        <end position="399"/>
    </location>
</feature>
<keyword evidence="5" id="KW-1185">Reference proteome</keyword>
<evidence type="ECO:0000259" key="3">
    <source>
        <dbReference type="PROSITE" id="PS51762"/>
    </source>
</evidence>
<feature type="region of interest" description="Disordered" evidence="1">
    <location>
        <begin position="49"/>
        <end position="71"/>
    </location>
</feature>
<dbReference type="InterPro" id="IPR000757">
    <property type="entry name" value="Beta-glucanase-like"/>
</dbReference>
<dbReference type="RefSeq" id="XP_062793631.1">
    <property type="nucleotide sequence ID" value="XM_062937580.1"/>
</dbReference>
<reference evidence="4 5" key="1">
    <citation type="submission" date="2024-01" db="EMBL/GenBank/DDBJ databases">
        <title>Comparative genomics of Cryptococcus and Kwoniella reveals pathogenesis evolution and contrasting modes of karyotype evolution via chromosome fusion or intercentromeric recombination.</title>
        <authorList>
            <person name="Coelho M.A."/>
            <person name="David-Palma M."/>
            <person name="Shea T."/>
            <person name="Bowers K."/>
            <person name="McGinley-Smith S."/>
            <person name="Mohammad A.W."/>
            <person name="Gnirke A."/>
            <person name="Yurkov A.M."/>
            <person name="Nowrousian M."/>
            <person name="Sun S."/>
            <person name="Cuomo C.A."/>
            <person name="Heitman J."/>
        </authorList>
    </citation>
    <scope>NUCLEOTIDE SEQUENCE [LARGE SCALE GENOMIC DNA]</scope>
    <source>
        <strain evidence="4">CBS 11374</strain>
    </source>
</reference>
<dbReference type="PROSITE" id="PS51762">
    <property type="entry name" value="GH16_2"/>
    <property type="match status" value="1"/>
</dbReference>
<feature type="chain" id="PRO_5046409552" description="GH16 domain-containing protein" evidence="2">
    <location>
        <begin position="21"/>
        <end position="415"/>
    </location>
</feature>
<feature type="region of interest" description="Disordered" evidence="1">
    <location>
        <begin position="168"/>
        <end position="192"/>
    </location>
</feature>
<evidence type="ECO:0000313" key="5">
    <source>
        <dbReference type="Proteomes" id="UP001329825"/>
    </source>
</evidence>
<keyword evidence="2" id="KW-0732">Signal</keyword>
<dbReference type="Gene3D" id="2.60.120.200">
    <property type="match status" value="1"/>
</dbReference>
<feature type="compositionally biased region" description="Low complexity" evidence="1">
    <location>
        <begin position="170"/>
        <end position="185"/>
    </location>
</feature>
<dbReference type="GeneID" id="87958004"/>
<dbReference type="PROSITE" id="PS51257">
    <property type="entry name" value="PROKAR_LIPOPROTEIN"/>
    <property type="match status" value="1"/>
</dbReference>
<feature type="signal peptide" evidence="2">
    <location>
        <begin position="1"/>
        <end position="20"/>
    </location>
</feature>
<dbReference type="SUPFAM" id="SSF49899">
    <property type="entry name" value="Concanavalin A-like lectins/glucanases"/>
    <property type="match status" value="1"/>
</dbReference>
<dbReference type="Pfam" id="PF00722">
    <property type="entry name" value="Glyco_hydro_16"/>
    <property type="match status" value="1"/>
</dbReference>
<proteinExistence type="predicted"/>
<feature type="compositionally biased region" description="Polar residues" evidence="1">
    <location>
        <begin position="52"/>
        <end position="61"/>
    </location>
</feature>
<dbReference type="InterPro" id="IPR013320">
    <property type="entry name" value="ConA-like_dom_sf"/>
</dbReference>
<accession>A0ABZ1D8B9</accession>
<evidence type="ECO:0000256" key="1">
    <source>
        <dbReference type="SAM" id="MobiDB-lite"/>
    </source>
</evidence>
<dbReference type="PANTHER" id="PTHR38121:SF4">
    <property type="entry name" value="GH16 DOMAIN-CONTAINING PROTEIN-RELATED"/>
    <property type="match status" value="1"/>
</dbReference>
<dbReference type="PANTHER" id="PTHR38121">
    <property type="entry name" value="GH16 DOMAIN-CONTAINING PROTEIN"/>
    <property type="match status" value="1"/>
</dbReference>
<organism evidence="4 5">
    <name type="scientific">Kwoniella shivajii</name>
    <dbReference type="NCBI Taxonomy" id="564305"/>
    <lineage>
        <taxon>Eukaryota</taxon>
        <taxon>Fungi</taxon>
        <taxon>Dikarya</taxon>
        <taxon>Basidiomycota</taxon>
        <taxon>Agaricomycotina</taxon>
        <taxon>Tremellomycetes</taxon>
        <taxon>Tremellales</taxon>
        <taxon>Cryptococcaceae</taxon>
        <taxon>Kwoniella</taxon>
    </lineage>
</organism>